<evidence type="ECO:0000313" key="1">
    <source>
        <dbReference type="EMBL" id="GMT05481.1"/>
    </source>
</evidence>
<reference evidence="1" key="1">
    <citation type="submission" date="2023-10" db="EMBL/GenBank/DDBJ databases">
        <title>Genome assembly of Pristionchus species.</title>
        <authorList>
            <person name="Yoshida K."/>
            <person name="Sommer R.J."/>
        </authorList>
    </citation>
    <scope>NUCLEOTIDE SEQUENCE</scope>
    <source>
        <strain evidence="1">RS0144</strain>
    </source>
</reference>
<dbReference type="AlphaFoldDB" id="A0AAV5UG79"/>
<dbReference type="Proteomes" id="UP001432027">
    <property type="component" value="Unassembled WGS sequence"/>
</dbReference>
<keyword evidence="2" id="KW-1185">Reference proteome</keyword>
<gene>
    <name evidence="1" type="ORF">PENTCL1PPCAC_27655</name>
</gene>
<comment type="caution">
    <text evidence="1">The sequence shown here is derived from an EMBL/GenBank/DDBJ whole genome shotgun (WGS) entry which is preliminary data.</text>
</comment>
<evidence type="ECO:0000313" key="2">
    <source>
        <dbReference type="Proteomes" id="UP001432027"/>
    </source>
</evidence>
<evidence type="ECO:0008006" key="3">
    <source>
        <dbReference type="Google" id="ProtNLM"/>
    </source>
</evidence>
<sequence length="124" mass="14236">MFLLWFSVLLSACILTFLLRLKKFPLLFRVIYCVWNFRNFAVSIGRTTALVMIIFKEQTTGGEYVISQLDEAIDFISSFSIAALAVERLVANRLQKSYDSWKPGCEHVLMVLSQRCVPPTHTKI</sequence>
<proteinExistence type="predicted"/>
<protein>
    <recommendedName>
        <fullName evidence="3">G protein-coupled receptor</fullName>
    </recommendedName>
</protein>
<organism evidence="1 2">
    <name type="scientific">Pristionchus entomophagus</name>
    <dbReference type="NCBI Taxonomy" id="358040"/>
    <lineage>
        <taxon>Eukaryota</taxon>
        <taxon>Metazoa</taxon>
        <taxon>Ecdysozoa</taxon>
        <taxon>Nematoda</taxon>
        <taxon>Chromadorea</taxon>
        <taxon>Rhabditida</taxon>
        <taxon>Rhabditina</taxon>
        <taxon>Diplogasteromorpha</taxon>
        <taxon>Diplogasteroidea</taxon>
        <taxon>Neodiplogasteridae</taxon>
        <taxon>Pristionchus</taxon>
    </lineage>
</organism>
<dbReference type="EMBL" id="BTSX01000006">
    <property type="protein sequence ID" value="GMT05481.1"/>
    <property type="molecule type" value="Genomic_DNA"/>
</dbReference>
<accession>A0AAV5UG79</accession>
<name>A0AAV5UG79_9BILA</name>